<dbReference type="GO" id="GO:0005506">
    <property type="term" value="F:iron ion binding"/>
    <property type="evidence" value="ECO:0007669"/>
    <property type="project" value="InterPro"/>
</dbReference>
<evidence type="ECO:0000256" key="5">
    <source>
        <dbReference type="SAM" id="Phobius"/>
    </source>
</evidence>
<sequence>MGGREAETRFAGMGPPGHRIFFTPAYINQKLPPGKTPIPQDEKWYQTYMTGSFLLFSPNTVWLLITIAVYFIFPYRMNEPVSWRLVAERGMINTALVLFWFGFWHITLFWLGFGTRPFVPNRTYRVGKLLHNVFYSVLGALMWTGLECAILHVYISGKRPFISDAQALSSFWNAVSVFVWVHLGVVVRDVHFYLAHRFIHVRFLYRFIHSVHHRNTDIEPFSGLCMHPVEHLLYFSVAVIPLYLFPTSPFAMQWIGIHALLAPAASHSGWEDNWQSDLYHYLHHRYTSCNFGTAGLPFDRWSGTVRNVIGNDKVDATDEKARLGLPQSIEFVYMFSFFLILCAFVSACCGGLPGVPAQVLAAAVALGPLILSGALHMPSWRQNEKGKGKGVGASLASHLLMPFHQDSAAKLLLHLGAAGVFVIVPIYDLALWTLQ</sequence>
<dbReference type="InterPro" id="IPR050307">
    <property type="entry name" value="Sterol_Desaturase_Related"/>
</dbReference>
<dbReference type="AlphaFoldDB" id="A0A0G4FJ67"/>
<feature type="transmembrane region" description="Helical" evidence="5">
    <location>
        <begin position="53"/>
        <end position="73"/>
    </location>
</feature>
<evidence type="ECO:0000259" key="6">
    <source>
        <dbReference type="Pfam" id="PF04116"/>
    </source>
</evidence>
<dbReference type="GO" id="GO:0016020">
    <property type="term" value="C:membrane"/>
    <property type="evidence" value="ECO:0007669"/>
    <property type="project" value="UniProtKB-SubCell"/>
</dbReference>
<reference evidence="7" key="1">
    <citation type="submission" date="2014-11" db="EMBL/GenBank/DDBJ databases">
        <authorList>
            <person name="Otto D Thomas"/>
            <person name="Naeem Raeece"/>
        </authorList>
    </citation>
    <scope>NUCLEOTIDE SEQUENCE</scope>
</reference>
<accession>A0A0G4FJ67</accession>
<evidence type="ECO:0000313" key="7">
    <source>
        <dbReference type="EMBL" id="CEM13548.1"/>
    </source>
</evidence>
<feature type="transmembrane region" description="Helical" evidence="5">
    <location>
        <begin position="94"/>
        <end position="113"/>
    </location>
</feature>
<protein>
    <recommendedName>
        <fullName evidence="6">Fatty acid hydroxylase domain-containing protein</fullName>
    </recommendedName>
</protein>
<feature type="transmembrane region" description="Helical" evidence="5">
    <location>
        <begin position="133"/>
        <end position="155"/>
    </location>
</feature>
<evidence type="ECO:0000256" key="2">
    <source>
        <dbReference type="ARBA" id="ARBA00022692"/>
    </source>
</evidence>
<evidence type="ECO:0000256" key="1">
    <source>
        <dbReference type="ARBA" id="ARBA00004370"/>
    </source>
</evidence>
<gene>
    <name evidence="7" type="ORF">Cvel_17249</name>
</gene>
<dbReference type="Pfam" id="PF04116">
    <property type="entry name" value="FA_hydroxylase"/>
    <property type="match status" value="1"/>
</dbReference>
<dbReference type="InterPro" id="IPR006694">
    <property type="entry name" value="Fatty_acid_hydroxylase"/>
</dbReference>
<keyword evidence="3 5" id="KW-1133">Transmembrane helix</keyword>
<feature type="transmembrane region" description="Helical" evidence="5">
    <location>
        <begin position="331"/>
        <end position="353"/>
    </location>
</feature>
<dbReference type="PANTHER" id="PTHR11863">
    <property type="entry name" value="STEROL DESATURASE"/>
    <property type="match status" value="1"/>
</dbReference>
<dbReference type="GO" id="GO:0016491">
    <property type="term" value="F:oxidoreductase activity"/>
    <property type="evidence" value="ECO:0007669"/>
    <property type="project" value="InterPro"/>
</dbReference>
<name>A0A0G4FJ67_9ALVE</name>
<dbReference type="VEuPathDB" id="CryptoDB:Cvel_17249"/>
<feature type="transmembrane region" description="Helical" evidence="5">
    <location>
        <begin position="411"/>
        <end position="434"/>
    </location>
</feature>
<feature type="transmembrane region" description="Helical" evidence="5">
    <location>
        <begin position="167"/>
        <end position="187"/>
    </location>
</feature>
<keyword evidence="2 5" id="KW-0812">Transmembrane</keyword>
<feature type="transmembrane region" description="Helical" evidence="5">
    <location>
        <begin position="359"/>
        <end position="377"/>
    </location>
</feature>
<proteinExistence type="predicted"/>
<evidence type="ECO:0000256" key="3">
    <source>
        <dbReference type="ARBA" id="ARBA00022989"/>
    </source>
</evidence>
<dbReference type="GO" id="GO:0008610">
    <property type="term" value="P:lipid biosynthetic process"/>
    <property type="evidence" value="ECO:0007669"/>
    <property type="project" value="InterPro"/>
</dbReference>
<comment type="subcellular location">
    <subcellularLocation>
        <location evidence="1">Membrane</location>
    </subcellularLocation>
</comment>
<evidence type="ECO:0000256" key="4">
    <source>
        <dbReference type="ARBA" id="ARBA00023136"/>
    </source>
</evidence>
<organism evidence="7">
    <name type="scientific">Chromera velia CCMP2878</name>
    <dbReference type="NCBI Taxonomy" id="1169474"/>
    <lineage>
        <taxon>Eukaryota</taxon>
        <taxon>Sar</taxon>
        <taxon>Alveolata</taxon>
        <taxon>Colpodellida</taxon>
        <taxon>Chromeraceae</taxon>
        <taxon>Chromera</taxon>
    </lineage>
</organism>
<feature type="domain" description="Fatty acid hydroxylase" evidence="6">
    <location>
        <begin position="183"/>
        <end position="304"/>
    </location>
</feature>
<keyword evidence="4 5" id="KW-0472">Membrane</keyword>
<dbReference type="EMBL" id="CDMZ01000403">
    <property type="protein sequence ID" value="CEM13548.1"/>
    <property type="molecule type" value="Genomic_DNA"/>
</dbReference>